<dbReference type="AlphaFoldDB" id="A0A9Q0M7S4"/>
<name>A0A9Q0M7S4_BLOTA</name>
<reference evidence="2" key="1">
    <citation type="submission" date="2022-12" db="EMBL/GenBank/DDBJ databases">
        <title>Genome assemblies of Blomia tropicalis.</title>
        <authorList>
            <person name="Cui Y."/>
        </authorList>
    </citation>
    <scope>NUCLEOTIDE SEQUENCE</scope>
    <source>
        <tissue evidence="2">Adult mites</tissue>
    </source>
</reference>
<feature type="region of interest" description="Disordered" evidence="1">
    <location>
        <begin position="244"/>
        <end position="266"/>
    </location>
</feature>
<evidence type="ECO:0000313" key="3">
    <source>
        <dbReference type="Proteomes" id="UP001142055"/>
    </source>
</evidence>
<proteinExistence type="predicted"/>
<gene>
    <name evidence="2" type="ORF">RDWZM_006251</name>
</gene>
<comment type="caution">
    <text evidence="2">The sequence shown here is derived from an EMBL/GenBank/DDBJ whole genome shotgun (WGS) entry which is preliminary data.</text>
</comment>
<keyword evidence="3" id="KW-1185">Reference proteome</keyword>
<dbReference type="Proteomes" id="UP001142055">
    <property type="component" value="Chromosome 2"/>
</dbReference>
<sequence length="266" mass="29318">MSENEQCPEKCQPHSAQSIMSVGFNTDGNTLKSCESIVVGNDDYNKKEEYCPSSGTGNVSNTIPPPSISAFNTYGTPVYDSDEDTSSLTGINIQDRQFIPLTNVPLKSIPSRIQDNSDGIVVGSLVLIDRCTRTMLQPRVMLSKMILGAYIEPKSLEQMGLHNNESRVESTIASMFASTFGNNVKNSPLLICLVMFEDDLLATMRHQHYPFPMISSLEPLEVGPMSNFVHSNNAEYTQIGTNSMRHSAKGLPTNHPKINRNNQPKS</sequence>
<organism evidence="2 3">
    <name type="scientific">Blomia tropicalis</name>
    <name type="common">Mite</name>
    <dbReference type="NCBI Taxonomy" id="40697"/>
    <lineage>
        <taxon>Eukaryota</taxon>
        <taxon>Metazoa</taxon>
        <taxon>Ecdysozoa</taxon>
        <taxon>Arthropoda</taxon>
        <taxon>Chelicerata</taxon>
        <taxon>Arachnida</taxon>
        <taxon>Acari</taxon>
        <taxon>Acariformes</taxon>
        <taxon>Sarcoptiformes</taxon>
        <taxon>Astigmata</taxon>
        <taxon>Glycyphagoidea</taxon>
        <taxon>Echimyopodidae</taxon>
        <taxon>Blomia</taxon>
    </lineage>
</organism>
<evidence type="ECO:0000256" key="1">
    <source>
        <dbReference type="SAM" id="MobiDB-lite"/>
    </source>
</evidence>
<protein>
    <submittedName>
        <fullName evidence="2">Uncharacterized protein</fullName>
    </submittedName>
</protein>
<accession>A0A9Q0M7S4</accession>
<evidence type="ECO:0000313" key="2">
    <source>
        <dbReference type="EMBL" id="KAJ6220439.1"/>
    </source>
</evidence>
<dbReference type="EMBL" id="JAPWDV010000002">
    <property type="protein sequence ID" value="KAJ6220439.1"/>
    <property type="molecule type" value="Genomic_DNA"/>
</dbReference>